<reference evidence="5" key="1">
    <citation type="submission" date="2009-12" db="EMBL/GenBank/DDBJ databases">
        <title>Complete sequence of Treponema azotonutricium strain ZAS-9.</title>
        <authorList>
            <person name="Tetu S.G."/>
            <person name="Matson E."/>
            <person name="Ren Q."/>
            <person name="Seshadri R."/>
            <person name="Elbourne L."/>
            <person name="Hassan K.A."/>
            <person name="Durkin A."/>
            <person name="Radune D."/>
            <person name="Mohamoud Y."/>
            <person name="Shay R."/>
            <person name="Jin S."/>
            <person name="Zhang X."/>
            <person name="Lucey K."/>
            <person name="Ballor N.R."/>
            <person name="Ottesen E."/>
            <person name="Rosenthal R."/>
            <person name="Allen A."/>
            <person name="Leadbetter J.R."/>
            <person name="Paulsen I.T."/>
        </authorList>
    </citation>
    <scope>NUCLEOTIDE SEQUENCE [LARGE SCALE GENOMIC DNA]</scope>
    <source>
        <strain evidence="5">ATCC BAA-888 / DSM 13862 / ZAS-9</strain>
    </source>
</reference>
<evidence type="ECO:0000313" key="4">
    <source>
        <dbReference type="EMBL" id="AEF82125.1"/>
    </source>
</evidence>
<keyword evidence="2" id="KW-0732">Signal</keyword>
<dbReference type="GO" id="GO:0042834">
    <property type="term" value="F:peptidoglycan binding"/>
    <property type="evidence" value="ECO:0007669"/>
    <property type="project" value="InterPro"/>
</dbReference>
<keyword evidence="5" id="KW-1185">Reference proteome</keyword>
<evidence type="ECO:0000256" key="1">
    <source>
        <dbReference type="SAM" id="MobiDB-lite"/>
    </source>
</evidence>
<feature type="region of interest" description="Disordered" evidence="1">
    <location>
        <begin position="111"/>
        <end position="165"/>
    </location>
</feature>
<dbReference type="HOGENOM" id="CLU_737573_0_0_12"/>
<evidence type="ECO:0000256" key="2">
    <source>
        <dbReference type="SAM" id="SignalP"/>
    </source>
</evidence>
<dbReference type="PANTHER" id="PTHR34183:SF8">
    <property type="entry name" value="ENDOLYTIC PEPTIDOGLYCAN TRANSGLYCOSYLASE RLPA-RELATED"/>
    <property type="match status" value="1"/>
</dbReference>
<sequence length="375" mass="38425">MKKFISACALLLFFAAFAFGQIEIGLAVQDTPGTETWSAGHANLPLGTQLRITNLENSKQVTVMVDNRIPENPNKLVQLSHRVGEALEMPITGIVEVSIEVIDKDVPLGELTMAPEPRDSALPEPRSAPQPRPVAQPASGGATPVPSATPAPAFTPVPAVQPAPGASLPPGPVAASGLATAPAASAAPVPVSAPASLPPPASPLALGPVVPIASQPNPAAAAFEAPRSQVVPSATSAPIAAPAAPVPAARPVAYPAAPPVPVAAPATQAAPIAPASRPAPQQSVMSYPVESVKVIPRIPDPSSTRPYRLQVGSYKSASIAAGMVQKMRSNGLNAYIEPFGEYHRVVVPGTSAKDIPALIDRIGQTGFNEVWIRNE</sequence>
<evidence type="ECO:0000313" key="5">
    <source>
        <dbReference type="Proteomes" id="UP000009222"/>
    </source>
</evidence>
<feature type="signal peptide" evidence="2">
    <location>
        <begin position="1"/>
        <end position="18"/>
    </location>
</feature>
<dbReference type="InterPro" id="IPR036908">
    <property type="entry name" value="RlpA-like_sf"/>
</dbReference>
<evidence type="ECO:0000259" key="3">
    <source>
        <dbReference type="Pfam" id="PF05036"/>
    </source>
</evidence>
<dbReference type="Pfam" id="PF05036">
    <property type="entry name" value="SPOR"/>
    <property type="match status" value="1"/>
</dbReference>
<dbReference type="OrthoDB" id="9779128at2"/>
<dbReference type="Gene3D" id="2.40.40.10">
    <property type="entry name" value="RlpA-like domain"/>
    <property type="match status" value="1"/>
</dbReference>
<dbReference type="KEGG" id="taz:TREAZ_0758"/>
<dbReference type="Proteomes" id="UP000009222">
    <property type="component" value="Chromosome"/>
</dbReference>
<organism evidence="4 5">
    <name type="scientific">Leadbettera azotonutricia (strain ATCC BAA-888 / DSM 13862 / ZAS-9)</name>
    <name type="common">Treponema azotonutricium</name>
    <dbReference type="NCBI Taxonomy" id="545695"/>
    <lineage>
        <taxon>Bacteria</taxon>
        <taxon>Pseudomonadati</taxon>
        <taxon>Spirochaetota</taxon>
        <taxon>Spirochaetia</taxon>
        <taxon>Spirochaetales</taxon>
        <taxon>Breznakiellaceae</taxon>
        <taxon>Leadbettera</taxon>
    </lineage>
</organism>
<dbReference type="STRING" id="545695.TREAZ_0758"/>
<keyword evidence="4" id="KW-0449">Lipoprotein</keyword>
<feature type="domain" description="SPOR" evidence="3">
    <location>
        <begin position="304"/>
        <end position="368"/>
    </location>
</feature>
<dbReference type="PANTHER" id="PTHR34183">
    <property type="entry name" value="ENDOLYTIC PEPTIDOGLYCAN TRANSGLYCOSYLASE RLPA"/>
    <property type="match status" value="1"/>
</dbReference>
<dbReference type="InterPro" id="IPR007730">
    <property type="entry name" value="SPOR-like_dom"/>
</dbReference>
<dbReference type="EMBL" id="CP001841">
    <property type="protein sequence ID" value="AEF82125.1"/>
    <property type="molecule type" value="Genomic_DNA"/>
</dbReference>
<name>F5YA74_LEAAZ</name>
<feature type="chain" id="PRO_5003335801" evidence="2">
    <location>
        <begin position="19"/>
        <end position="375"/>
    </location>
</feature>
<dbReference type="CDD" id="cd22268">
    <property type="entry name" value="DPBB_RlpA-like"/>
    <property type="match status" value="1"/>
</dbReference>
<protein>
    <submittedName>
        <fullName evidence="4">Putative rare lipoprotein A</fullName>
    </submittedName>
</protein>
<dbReference type="InParanoid" id="F5YA74"/>
<dbReference type="SUPFAM" id="SSF110997">
    <property type="entry name" value="Sporulation related repeat"/>
    <property type="match status" value="1"/>
</dbReference>
<proteinExistence type="predicted"/>
<gene>
    <name evidence="4" type="ordered locus">TREAZ_0758</name>
</gene>
<dbReference type="eggNOG" id="COG0797">
    <property type="taxonomic scope" value="Bacteria"/>
</dbReference>
<dbReference type="AlphaFoldDB" id="F5YA74"/>
<feature type="compositionally biased region" description="Pro residues" evidence="1">
    <location>
        <begin position="147"/>
        <end position="165"/>
    </location>
</feature>
<dbReference type="RefSeq" id="WP_015711208.1">
    <property type="nucleotide sequence ID" value="NC_015577.1"/>
</dbReference>
<dbReference type="InterPro" id="IPR036680">
    <property type="entry name" value="SPOR-like_sf"/>
</dbReference>
<accession>F5YA74</accession>
<reference evidence="4 5" key="2">
    <citation type="journal article" date="2011" name="ISME J.">
        <title>RNA-seq reveals cooperative metabolic interactions between two termite-gut spirochete species in co-culture.</title>
        <authorList>
            <person name="Rosenthal A.Z."/>
            <person name="Matson E.G."/>
            <person name="Eldar A."/>
            <person name="Leadbetter J.R."/>
        </authorList>
    </citation>
    <scope>NUCLEOTIDE SEQUENCE [LARGE SCALE GENOMIC DNA]</scope>
    <source>
        <strain evidence="5">ATCC BAA-888 / DSM 13862 / ZAS-9</strain>
    </source>
</reference>
<dbReference type="Gene3D" id="3.30.70.1070">
    <property type="entry name" value="Sporulation related repeat"/>
    <property type="match status" value="1"/>
</dbReference>